<feature type="region of interest" description="Disordered" evidence="6">
    <location>
        <begin position="1"/>
        <end position="50"/>
    </location>
</feature>
<dbReference type="InterPro" id="IPR050835">
    <property type="entry name" value="ABC_transporter_sub-D"/>
</dbReference>
<keyword evidence="2" id="KW-0813">Transport</keyword>
<reference evidence="10" key="2">
    <citation type="submission" date="2021-04" db="EMBL/GenBank/DDBJ databases">
        <authorList>
            <person name="Podell S."/>
        </authorList>
    </citation>
    <scope>NUCLEOTIDE SEQUENCE</scope>
    <source>
        <strain evidence="10">Hildebrandi</strain>
    </source>
</reference>
<dbReference type="Pfam" id="PF00005">
    <property type="entry name" value="ABC_tran"/>
    <property type="match status" value="1"/>
</dbReference>
<evidence type="ECO:0000313" key="11">
    <source>
        <dbReference type="Proteomes" id="UP000693970"/>
    </source>
</evidence>
<evidence type="ECO:0000256" key="1">
    <source>
        <dbReference type="ARBA" id="ARBA00008575"/>
    </source>
</evidence>
<gene>
    <name evidence="10" type="ORF">IV203_012307</name>
</gene>
<dbReference type="SMART" id="SM00382">
    <property type="entry name" value="AAA"/>
    <property type="match status" value="1"/>
</dbReference>
<keyword evidence="4 7" id="KW-1133">Transmembrane helix</keyword>
<evidence type="ECO:0000256" key="5">
    <source>
        <dbReference type="ARBA" id="ARBA00023136"/>
    </source>
</evidence>
<dbReference type="EMBL" id="JAGRRH010000019">
    <property type="protein sequence ID" value="KAG7349710.1"/>
    <property type="molecule type" value="Genomic_DNA"/>
</dbReference>
<dbReference type="InterPro" id="IPR003593">
    <property type="entry name" value="AAA+_ATPase"/>
</dbReference>
<evidence type="ECO:0000256" key="6">
    <source>
        <dbReference type="SAM" id="MobiDB-lite"/>
    </source>
</evidence>
<evidence type="ECO:0000259" key="9">
    <source>
        <dbReference type="PROSITE" id="PS50929"/>
    </source>
</evidence>
<dbReference type="GO" id="GO:0005524">
    <property type="term" value="F:ATP binding"/>
    <property type="evidence" value="ECO:0007669"/>
    <property type="project" value="InterPro"/>
</dbReference>
<reference evidence="10" key="1">
    <citation type="journal article" date="2021" name="Sci. Rep.">
        <title>Diploid genomic architecture of Nitzschia inconspicua, an elite biomass production diatom.</title>
        <authorList>
            <person name="Oliver A."/>
            <person name="Podell S."/>
            <person name="Pinowska A."/>
            <person name="Traller J.C."/>
            <person name="Smith S.R."/>
            <person name="McClure R."/>
            <person name="Beliaev A."/>
            <person name="Bohutskyi P."/>
            <person name="Hill E.A."/>
            <person name="Rabines A."/>
            <person name="Zheng H."/>
            <person name="Allen L.Z."/>
            <person name="Kuo A."/>
            <person name="Grigoriev I.V."/>
            <person name="Allen A.E."/>
            <person name="Hazlebeck D."/>
            <person name="Allen E.E."/>
        </authorList>
    </citation>
    <scope>NUCLEOTIDE SEQUENCE</scope>
    <source>
        <strain evidence="10">Hildebrandi</strain>
    </source>
</reference>
<evidence type="ECO:0000256" key="2">
    <source>
        <dbReference type="ARBA" id="ARBA00022448"/>
    </source>
</evidence>
<evidence type="ECO:0000256" key="4">
    <source>
        <dbReference type="ARBA" id="ARBA00022989"/>
    </source>
</evidence>
<feature type="transmembrane region" description="Helical" evidence="7">
    <location>
        <begin position="257"/>
        <end position="278"/>
    </location>
</feature>
<dbReference type="AlphaFoldDB" id="A0A9K3KUZ9"/>
<dbReference type="PROSITE" id="PS00211">
    <property type="entry name" value="ABC_TRANSPORTER_1"/>
    <property type="match status" value="1"/>
</dbReference>
<dbReference type="PANTHER" id="PTHR11384">
    <property type="entry name" value="ATP-BINDING CASSETTE, SUB-FAMILY D MEMBER"/>
    <property type="match status" value="1"/>
</dbReference>
<evidence type="ECO:0000259" key="8">
    <source>
        <dbReference type="PROSITE" id="PS50893"/>
    </source>
</evidence>
<dbReference type="PANTHER" id="PTHR11384:SF59">
    <property type="entry name" value="LYSOSOMAL COBALAMIN TRANSPORTER ABCD4"/>
    <property type="match status" value="1"/>
</dbReference>
<feature type="domain" description="ABC transporter" evidence="8">
    <location>
        <begin position="490"/>
        <end position="738"/>
    </location>
</feature>
<feature type="domain" description="ABC transmembrane type-1" evidence="9">
    <location>
        <begin position="104"/>
        <end position="398"/>
    </location>
</feature>
<protein>
    <submittedName>
        <fullName evidence="10">ABC transporter</fullName>
    </submittedName>
</protein>
<dbReference type="OrthoDB" id="422637at2759"/>
<comment type="similarity">
    <text evidence="1">Belongs to the ABC transporter superfamily. ABCD family. Peroxisomal fatty acyl CoA transporter (TC 3.A.1.203) subfamily.</text>
</comment>
<feature type="transmembrane region" description="Helical" evidence="7">
    <location>
        <begin position="228"/>
        <end position="251"/>
    </location>
</feature>
<evidence type="ECO:0000313" key="10">
    <source>
        <dbReference type="EMBL" id="KAG7349710.1"/>
    </source>
</evidence>
<dbReference type="GO" id="GO:0016020">
    <property type="term" value="C:membrane"/>
    <property type="evidence" value="ECO:0007669"/>
    <property type="project" value="InterPro"/>
</dbReference>
<evidence type="ECO:0000256" key="7">
    <source>
        <dbReference type="SAM" id="Phobius"/>
    </source>
</evidence>
<dbReference type="InterPro" id="IPR011527">
    <property type="entry name" value="ABC1_TM_dom"/>
</dbReference>
<dbReference type="CDD" id="cd03223">
    <property type="entry name" value="ABCD_peroxisomal_ALDP"/>
    <property type="match status" value="1"/>
</dbReference>
<accession>A0A9K3KUZ9</accession>
<keyword evidence="5 7" id="KW-0472">Membrane</keyword>
<proteinExistence type="inferred from homology"/>
<feature type="compositionally biased region" description="Polar residues" evidence="6">
    <location>
        <begin position="450"/>
        <end position="467"/>
    </location>
</feature>
<sequence length="742" mass="83018">MASGTSGDSGGGNPTSNWNFYVPFGEASASSPPPNPPLHHQQQHKTEEHAEATLPEARDTIKATPKGSVETDTYKTSFREKWTTFWSLSVPYFRENGEGRCLFAGLIVLMLLDSGVRVGFSYLARDFWSALGDKDIDAFYRIMKQFLMALLFLAPVNVFYRFQRQRLAIKWRKWMTERILRLYFYNSHQVYYHLERRGTVEKDEDVGIVDNPDQRIAEDVRAFTRYSLTLFLTIAVSLIDLVAFSTILYLIEPKLFLSIIGFATLGTIVTVLLGNQLVRLNFERLQKEADFRFSLVRLRENAESIAFFRGEKTEGREISDRFDRVVNNAYSIIGTMRDLEFFTASYNYLTWILPVVVIAPQYMAGNVELGVVQQAAAAFGHVLDDLSLIINQFESLSEFSASIGRLHQFVRAVQNADPDLDDSAPLLGYPPGYDGHGSGASSVGKDGIFNNANPDTRTSPLSPQESIEKSIQLQELPPSANTMVASTFALAIKNLRLDTPHGQRTLIHSLNLELKWGERLLIIGSSGIGKSSLLRAIAGLWSSGTGTIERANTVDVYFLPQKPYCPLGTLRDQLLYPISTGHSNKLDEDDNDIENWQATKTAVDDQHLLSILKDVDLGDLASRIGQGNELEGLGTTLDWSSTLSLGEQQRLAFARVLVHQPKMVIVDEATSAMDVGAEERMYSLIQSMTVISVGHRPTLLGFHTKRLHLKKTPGKDYCECTVDDILSNPNSVNNEEVNLFFR</sequence>
<dbReference type="PROSITE" id="PS50893">
    <property type="entry name" value="ABC_TRANSPORTER_2"/>
    <property type="match status" value="1"/>
</dbReference>
<dbReference type="InterPro" id="IPR017871">
    <property type="entry name" value="ABC_transporter-like_CS"/>
</dbReference>
<keyword evidence="3 7" id="KW-0812">Transmembrane</keyword>
<feature type="transmembrane region" description="Helical" evidence="7">
    <location>
        <begin position="142"/>
        <end position="162"/>
    </location>
</feature>
<keyword evidence="11" id="KW-1185">Reference proteome</keyword>
<organism evidence="10 11">
    <name type="scientific">Nitzschia inconspicua</name>
    <dbReference type="NCBI Taxonomy" id="303405"/>
    <lineage>
        <taxon>Eukaryota</taxon>
        <taxon>Sar</taxon>
        <taxon>Stramenopiles</taxon>
        <taxon>Ochrophyta</taxon>
        <taxon>Bacillariophyta</taxon>
        <taxon>Bacillariophyceae</taxon>
        <taxon>Bacillariophycidae</taxon>
        <taxon>Bacillariales</taxon>
        <taxon>Bacillariaceae</taxon>
        <taxon>Nitzschia</taxon>
    </lineage>
</organism>
<dbReference type="Pfam" id="PF06472">
    <property type="entry name" value="ABC_membrane_2"/>
    <property type="match status" value="1"/>
</dbReference>
<dbReference type="Proteomes" id="UP000693970">
    <property type="component" value="Unassembled WGS sequence"/>
</dbReference>
<name>A0A9K3KUZ9_9STRA</name>
<dbReference type="GO" id="GO:0016887">
    <property type="term" value="F:ATP hydrolysis activity"/>
    <property type="evidence" value="ECO:0007669"/>
    <property type="project" value="InterPro"/>
</dbReference>
<comment type="caution">
    <text evidence="10">The sequence shown here is derived from an EMBL/GenBank/DDBJ whole genome shotgun (WGS) entry which is preliminary data.</text>
</comment>
<feature type="region of interest" description="Disordered" evidence="6">
    <location>
        <begin position="444"/>
        <end position="467"/>
    </location>
</feature>
<dbReference type="InterPro" id="IPR003439">
    <property type="entry name" value="ABC_transporter-like_ATP-bd"/>
</dbReference>
<dbReference type="PROSITE" id="PS50929">
    <property type="entry name" value="ABC_TM1F"/>
    <property type="match status" value="1"/>
</dbReference>
<dbReference type="GO" id="GO:0140359">
    <property type="term" value="F:ABC-type transporter activity"/>
    <property type="evidence" value="ECO:0007669"/>
    <property type="project" value="InterPro"/>
</dbReference>
<evidence type="ECO:0000256" key="3">
    <source>
        <dbReference type="ARBA" id="ARBA00022692"/>
    </source>
</evidence>
<feature type="transmembrane region" description="Helical" evidence="7">
    <location>
        <begin position="101"/>
        <end position="122"/>
    </location>
</feature>